<dbReference type="Gene3D" id="1.20.1440.60">
    <property type="entry name" value="23S rRNA-intervening sequence"/>
    <property type="match status" value="1"/>
</dbReference>
<evidence type="ECO:0000313" key="2">
    <source>
        <dbReference type="Proteomes" id="UP000241346"/>
    </source>
</evidence>
<dbReference type="EMBL" id="PYMB01000008">
    <property type="protein sequence ID" value="PSW11184.1"/>
    <property type="molecule type" value="Genomic_DNA"/>
</dbReference>
<evidence type="ECO:0000313" key="1">
    <source>
        <dbReference type="EMBL" id="PSW11184.1"/>
    </source>
</evidence>
<dbReference type="OrthoDB" id="160990at2"/>
<comment type="caution">
    <text evidence="1">The sequence shown here is derived from an EMBL/GenBank/DDBJ whole genome shotgun (WGS) entry which is preliminary data.</text>
</comment>
<dbReference type="NCBIfam" id="NF008912">
    <property type="entry name" value="PRK12275.1-6"/>
    <property type="match status" value="1"/>
</dbReference>
<reference evidence="1 2" key="1">
    <citation type="submission" date="2018-03" db="EMBL/GenBank/DDBJ databases">
        <title>Whole genome sequencing of Histamine producing bacteria.</title>
        <authorList>
            <person name="Butler K."/>
        </authorList>
    </citation>
    <scope>NUCLEOTIDE SEQUENCE [LARGE SCALE GENOMIC DNA]</scope>
    <source>
        <strain evidence="1 2">DSM 19138</strain>
    </source>
</reference>
<organism evidence="1 2">
    <name type="scientific">Photobacterium rosenbergii</name>
    <dbReference type="NCBI Taxonomy" id="294936"/>
    <lineage>
        <taxon>Bacteria</taxon>
        <taxon>Pseudomonadati</taxon>
        <taxon>Pseudomonadota</taxon>
        <taxon>Gammaproteobacteria</taxon>
        <taxon>Vibrionales</taxon>
        <taxon>Vibrionaceae</taxon>
        <taxon>Photobacterium</taxon>
    </lineage>
</organism>
<dbReference type="NCBIfam" id="TIGR02436">
    <property type="entry name" value="four helix bundle protein"/>
    <property type="match status" value="1"/>
</dbReference>
<name>A0A2T3NBG6_9GAMM</name>
<dbReference type="Proteomes" id="UP000241346">
    <property type="component" value="Unassembled WGS sequence"/>
</dbReference>
<dbReference type="InterPro" id="IPR036583">
    <property type="entry name" value="23S_rRNA_IVS_sf"/>
</dbReference>
<dbReference type="InterPro" id="IPR012657">
    <property type="entry name" value="23S_rRNA-intervening_sequence"/>
</dbReference>
<dbReference type="Pfam" id="PF05635">
    <property type="entry name" value="23S_rRNA_IVP"/>
    <property type="match status" value="1"/>
</dbReference>
<proteinExistence type="predicted"/>
<sequence length="116" mass="13174">MQFQKLEVWKRSFNLTKQITLDVQNCKDFSFKDQISRSALSIPSNIAEGEERETNAEAARFLYIAKGSCGELYTQILLGKEIGYINSAKADTYLKEALSISRMLAGLIKYRKGNVR</sequence>
<evidence type="ECO:0008006" key="3">
    <source>
        <dbReference type="Google" id="ProtNLM"/>
    </source>
</evidence>
<dbReference type="CDD" id="cd16377">
    <property type="entry name" value="23S_rRNA_IVP_like"/>
    <property type="match status" value="1"/>
</dbReference>
<dbReference type="AlphaFoldDB" id="A0A2T3NBG6"/>
<protein>
    <recommendedName>
        <fullName evidence="3">Four helix bundle protein</fullName>
    </recommendedName>
</protein>
<gene>
    <name evidence="1" type="ORF">C9J01_17145</name>
</gene>
<dbReference type="PANTHER" id="PTHR38471:SF2">
    <property type="entry name" value="FOUR HELIX BUNDLE PROTEIN"/>
    <property type="match status" value="1"/>
</dbReference>
<accession>A0A2T3NBG6</accession>
<dbReference type="SUPFAM" id="SSF158446">
    <property type="entry name" value="IVS-encoded protein-like"/>
    <property type="match status" value="1"/>
</dbReference>
<dbReference type="RefSeq" id="WP_107299351.1">
    <property type="nucleotide sequence ID" value="NZ_PYMB01000008.1"/>
</dbReference>
<dbReference type="PANTHER" id="PTHR38471">
    <property type="entry name" value="FOUR HELIX BUNDLE PROTEIN"/>
    <property type="match status" value="1"/>
</dbReference>